<protein>
    <submittedName>
        <fullName evidence="1">Early growth response protein 2</fullName>
    </submittedName>
</protein>
<keyword evidence="2" id="KW-1185">Reference proteome</keyword>
<dbReference type="AlphaFoldDB" id="A0A8J4TD20"/>
<sequence>IDSVFSGCEQKRRNWVEGFPCIPTAFIQMSKHCENKVGEENRSFPCTRHLILRHHINVFW</sequence>
<organism evidence="1 2">
    <name type="scientific">Clarias magur</name>
    <name type="common">Asian catfish</name>
    <name type="synonym">Macropteronotus magur</name>
    <dbReference type="NCBI Taxonomy" id="1594786"/>
    <lineage>
        <taxon>Eukaryota</taxon>
        <taxon>Metazoa</taxon>
        <taxon>Chordata</taxon>
        <taxon>Craniata</taxon>
        <taxon>Vertebrata</taxon>
        <taxon>Euteleostomi</taxon>
        <taxon>Actinopterygii</taxon>
        <taxon>Neopterygii</taxon>
        <taxon>Teleostei</taxon>
        <taxon>Ostariophysi</taxon>
        <taxon>Siluriformes</taxon>
        <taxon>Clariidae</taxon>
        <taxon>Clarias</taxon>
    </lineage>
</organism>
<accession>A0A8J4TD20</accession>
<feature type="non-terminal residue" evidence="1">
    <location>
        <position position="1"/>
    </location>
</feature>
<proteinExistence type="predicted"/>
<dbReference type="Proteomes" id="UP000727407">
    <property type="component" value="Unassembled WGS sequence"/>
</dbReference>
<name>A0A8J4TD20_CLAMG</name>
<gene>
    <name evidence="1" type="primary">egr2</name>
    <name evidence="1" type="ORF">DAT39_017165</name>
</gene>
<reference evidence="1" key="1">
    <citation type="submission" date="2020-07" db="EMBL/GenBank/DDBJ databases">
        <title>Clarias magur genome sequencing, assembly and annotation.</title>
        <authorList>
            <person name="Kushwaha B."/>
            <person name="Kumar R."/>
            <person name="Das P."/>
            <person name="Joshi C.G."/>
            <person name="Kumar D."/>
            <person name="Nagpure N.S."/>
            <person name="Pandey M."/>
            <person name="Agarwal S."/>
            <person name="Srivastava S."/>
            <person name="Singh M."/>
            <person name="Sahoo L."/>
            <person name="Jayasankar P."/>
            <person name="Meher P.K."/>
            <person name="Koringa P.G."/>
            <person name="Iquebal M.A."/>
            <person name="Das S.P."/>
            <person name="Bit A."/>
            <person name="Patnaik S."/>
            <person name="Patel N."/>
            <person name="Shah T.M."/>
            <person name="Hinsu A."/>
            <person name="Jena J.K."/>
        </authorList>
    </citation>
    <scope>NUCLEOTIDE SEQUENCE</scope>
    <source>
        <strain evidence="1">CIFAMagur01</strain>
        <tissue evidence="1">Testis</tissue>
    </source>
</reference>
<comment type="caution">
    <text evidence="1">The sequence shown here is derived from an EMBL/GenBank/DDBJ whole genome shotgun (WGS) entry which is preliminary data.</text>
</comment>
<dbReference type="EMBL" id="QNUK01000450">
    <property type="protein sequence ID" value="KAF5893140.1"/>
    <property type="molecule type" value="Genomic_DNA"/>
</dbReference>
<evidence type="ECO:0000313" key="2">
    <source>
        <dbReference type="Proteomes" id="UP000727407"/>
    </source>
</evidence>
<evidence type="ECO:0000313" key="1">
    <source>
        <dbReference type="EMBL" id="KAF5893140.1"/>
    </source>
</evidence>